<dbReference type="GeneID" id="15613057"/>
<feature type="transmembrane region" description="Helical" evidence="1">
    <location>
        <begin position="256"/>
        <end position="275"/>
    </location>
</feature>
<accession>A0A916P6N0</accession>
<evidence type="ECO:0000313" key="2">
    <source>
        <dbReference type="EMBL" id="CCU55635.1"/>
    </source>
</evidence>
<protein>
    <submittedName>
        <fullName evidence="2">Uncharacterized protein</fullName>
    </submittedName>
</protein>
<evidence type="ECO:0000256" key="1">
    <source>
        <dbReference type="SAM" id="Phobius"/>
    </source>
</evidence>
<name>A0A916P6N0_CBEPV</name>
<dbReference type="Proteomes" id="UP000792220">
    <property type="component" value="Genome"/>
</dbReference>
<evidence type="ECO:0000313" key="3">
    <source>
        <dbReference type="Proteomes" id="UP000792220"/>
    </source>
</evidence>
<proteinExistence type="predicted"/>
<organism evidence="2 3">
    <name type="scientific">Choristoneura biennis entomopoxvirus</name>
    <name type="common">CbEPV</name>
    <dbReference type="NCBI Taxonomy" id="10288"/>
    <lineage>
        <taxon>Viruses</taxon>
        <taxon>Varidnaviria</taxon>
        <taxon>Bamfordvirae</taxon>
        <taxon>Nucleocytoviricota</taxon>
        <taxon>Pokkesviricetes</taxon>
        <taxon>Chitovirales</taxon>
        <taxon>Poxviridae</taxon>
        <taxon>Entomopoxvirinae</taxon>
        <taxon>Betaentomopoxvirus</taxon>
        <taxon>Betaentomopoxvirus cbiennis</taxon>
    </lineage>
</organism>
<dbReference type="EMBL" id="HF679132">
    <property type="protein sequence ID" value="CCU55635.1"/>
    <property type="molecule type" value="Genomic_DNA"/>
</dbReference>
<sequence>MYKILIIIILYINSIFAKQINIDIRISDKYGILFTYINHTHYFRLNDSNVITKNKICNNTYPIVNINDIINANKTLTFNNKNLIYDKYNNYYIYGIYKNGYKYKCDDSTSEFITLQRLPLYYIPNSKYISMVIDGLKDIYTCDYKNMIYNISPGRYIVWNNIDEFIYIKNINTTIINNNNLYNITFNYNKKNISLSFNKRDMTNNILNSGIYSIYINNIYEENINITNEIMINKRHYSYQHNVHNIHNNINGKRNFHIMLLVIIIVNITIFIIIIHKIKNKYLYVNRYSLIII</sequence>
<keyword evidence="3" id="KW-1185">Reference proteome</keyword>
<gene>
    <name evidence="2" type="ORF">CHBEV_067</name>
</gene>
<organismHost>
    <name type="scientific">Choristoneura fumiferana</name>
    <name type="common">Spruce budworm moth</name>
    <name type="synonym">Archips fumiferana</name>
    <dbReference type="NCBI Taxonomy" id="7141"/>
</organismHost>
<keyword evidence="1" id="KW-1133">Transmembrane helix</keyword>
<keyword evidence="1" id="KW-0812">Transmembrane</keyword>
<reference evidence="2" key="1">
    <citation type="journal article" date="2013" name="J. Virol.">
        <title>New Insights into the Evolution of Entomopoxvirinae from the Complete Genome Sequences of Four Entomopoxviruses Infecting Adoxophyes honmai, Choristoneura biennis, Choristoneura rosaceana, and Mythimna separata.</title>
        <authorList>
            <person name="Theze J."/>
            <person name="Takatsuka J."/>
            <person name="Li Z."/>
            <person name="Gallais J."/>
            <person name="Doucet D."/>
            <person name="Arif B."/>
            <person name="Nakai M."/>
            <person name="Herniou E.A."/>
        </authorList>
    </citation>
    <scope>NUCLEOTIDE SEQUENCE</scope>
</reference>
<keyword evidence="1" id="KW-0472">Membrane</keyword>
<dbReference type="RefSeq" id="YP_008004137.1">
    <property type="nucleotide sequence ID" value="NC_021248.1"/>
</dbReference>
<dbReference type="KEGG" id="vg:15613057"/>